<dbReference type="Pfam" id="PF14693">
    <property type="entry name" value="Ribosomal_TL5_C"/>
    <property type="match status" value="1"/>
</dbReference>
<dbReference type="InterPro" id="IPR011035">
    <property type="entry name" value="Ribosomal_bL25/Gln-tRNA_synth"/>
</dbReference>
<dbReference type="Gene3D" id="2.170.120.20">
    <property type="entry name" value="Ribosomal protein L25, beta domain"/>
    <property type="match status" value="1"/>
</dbReference>
<proteinExistence type="inferred from homology"/>
<evidence type="ECO:0000259" key="7">
    <source>
        <dbReference type="Pfam" id="PF01386"/>
    </source>
</evidence>
<name>A0A2S7K2R8_9PROT</name>
<dbReference type="AlphaFoldDB" id="A0A2S7K2R8"/>
<evidence type="ECO:0000256" key="5">
    <source>
        <dbReference type="HAMAP-Rule" id="MF_01334"/>
    </source>
</evidence>
<keyword evidence="10" id="KW-1185">Reference proteome</keyword>
<evidence type="ECO:0000256" key="4">
    <source>
        <dbReference type="ARBA" id="ARBA00023274"/>
    </source>
</evidence>
<dbReference type="InterPro" id="IPR020930">
    <property type="entry name" value="Ribosomal_uL5_bac-type"/>
</dbReference>
<evidence type="ECO:0000313" key="9">
    <source>
        <dbReference type="EMBL" id="PQA86781.1"/>
    </source>
</evidence>
<dbReference type="Pfam" id="PF01386">
    <property type="entry name" value="Ribosomal_L25p"/>
    <property type="match status" value="1"/>
</dbReference>
<dbReference type="InterPro" id="IPR020056">
    <property type="entry name" value="Rbsml_bL25/Gln-tRNA_synth_N"/>
</dbReference>
<keyword evidence="1 5" id="KW-0699">rRNA-binding</keyword>
<protein>
    <recommendedName>
        <fullName evidence="5">Large ribosomal subunit protein bL25</fullName>
    </recommendedName>
    <alternativeName>
        <fullName evidence="5">General stress protein CTC</fullName>
    </alternativeName>
</protein>
<dbReference type="GO" id="GO:0022625">
    <property type="term" value="C:cytosolic large ribosomal subunit"/>
    <property type="evidence" value="ECO:0007669"/>
    <property type="project" value="TreeGrafter"/>
</dbReference>
<dbReference type="SUPFAM" id="SSF50715">
    <property type="entry name" value="Ribosomal protein L25-like"/>
    <property type="match status" value="1"/>
</dbReference>
<dbReference type="PANTHER" id="PTHR33284:SF1">
    <property type="entry name" value="RIBOSOMAL PROTEIN L25_GLN-TRNA SYNTHETASE, ANTI-CODON-BINDING DOMAIN-CONTAINING PROTEIN"/>
    <property type="match status" value="1"/>
</dbReference>
<keyword evidence="2 5" id="KW-0694">RNA-binding</keyword>
<dbReference type="HAMAP" id="MF_01334">
    <property type="entry name" value="Ribosomal_bL25_CTC"/>
    <property type="match status" value="1"/>
</dbReference>
<feature type="domain" description="Large ribosomal subunit protein bL25 L25" evidence="7">
    <location>
        <begin position="9"/>
        <end position="96"/>
    </location>
</feature>
<dbReference type="InterPro" id="IPR020057">
    <property type="entry name" value="Ribosomal_bL25_b-dom"/>
</dbReference>
<organism evidence="9 10">
    <name type="scientific">Hyphococcus luteus</name>
    <dbReference type="NCBI Taxonomy" id="2058213"/>
    <lineage>
        <taxon>Bacteria</taxon>
        <taxon>Pseudomonadati</taxon>
        <taxon>Pseudomonadota</taxon>
        <taxon>Alphaproteobacteria</taxon>
        <taxon>Parvularculales</taxon>
        <taxon>Parvularculaceae</taxon>
        <taxon>Hyphococcus</taxon>
    </lineage>
</organism>
<dbReference type="InterPro" id="IPR037121">
    <property type="entry name" value="Ribosomal_bL25_C"/>
</dbReference>
<keyword evidence="4 5" id="KW-0687">Ribonucleoprotein</keyword>
<evidence type="ECO:0000256" key="2">
    <source>
        <dbReference type="ARBA" id="ARBA00022884"/>
    </source>
</evidence>
<dbReference type="GO" id="GO:0006412">
    <property type="term" value="P:translation"/>
    <property type="evidence" value="ECO:0007669"/>
    <property type="project" value="UniProtKB-UniRule"/>
</dbReference>
<keyword evidence="3 5" id="KW-0689">Ribosomal protein</keyword>
<dbReference type="Gene3D" id="2.40.240.10">
    <property type="entry name" value="Ribosomal Protein L25, Chain P"/>
    <property type="match status" value="1"/>
</dbReference>
<comment type="similarity">
    <text evidence="5">Belongs to the bacterial ribosomal protein bL25 family. CTC subfamily.</text>
</comment>
<dbReference type="GO" id="GO:0008097">
    <property type="term" value="F:5S rRNA binding"/>
    <property type="evidence" value="ECO:0007669"/>
    <property type="project" value="InterPro"/>
</dbReference>
<feature type="domain" description="Large ribosomal subunit protein bL25 beta" evidence="8">
    <location>
        <begin position="105"/>
        <end position="189"/>
    </location>
</feature>
<evidence type="ECO:0000256" key="6">
    <source>
        <dbReference type="SAM" id="MobiDB-lite"/>
    </source>
</evidence>
<feature type="compositionally biased region" description="Acidic residues" evidence="6">
    <location>
        <begin position="197"/>
        <end position="220"/>
    </location>
</feature>
<sequence length="220" mass="23806">MAETDVFYCETRDKTGTGNARAARRDGWVPAVLYGGDLDPVAVALRENEVKKAYVNGRLLAHLAKIDVPGEDGQQPVIARDVQVHPVKGHLVHVDLMRVNEKTRIDVAVPVRFINEESSPGLKKGGVLNVVRHDVEVYAPATAIPEVFEIDVSGLEIGDGIHASTINLPQGVTFVITDRDFTIATIAAPSALRSSEDEGEEAEGEAEGEEESKDEGEKEE</sequence>
<dbReference type="CDD" id="cd00495">
    <property type="entry name" value="Ribosomal_L25_TL5_CTC"/>
    <property type="match status" value="1"/>
</dbReference>
<dbReference type="GO" id="GO:0003735">
    <property type="term" value="F:structural constituent of ribosome"/>
    <property type="evidence" value="ECO:0007669"/>
    <property type="project" value="InterPro"/>
</dbReference>
<dbReference type="NCBIfam" id="NF004128">
    <property type="entry name" value="PRK05618.1-2"/>
    <property type="match status" value="1"/>
</dbReference>
<dbReference type="EMBL" id="PJCH01000011">
    <property type="protein sequence ID" value="PQA86781.1"/>
    <property type="molecule type" value="Genomic_DNA"/>
</dbReference>
<dbReference type="InterPro" id="IPR029751">
    <property type="entry name" value="Ribosomal_L25_dom"/>
</dbReference>
<dbReference type="InterPro" id="IPR001021">
    <property type="entry name" value="Ribosomal_bL25_long"/>
</dbReference>
<gene>
    <name evidence="5" type="primary">rplY</name>
    <name evidence="5" type="synonym">ctc</name>
    <name evidence="9" type="ORF">CW354_14940</name>
</gene>
<dbReference type="RefSeq" id="WP_104830898.1">
    <property type="nucleotide sequence ID" value="NZ_PJCH01000011.1"/>
</dbReference>
<dbReference type="NCBIfam" id="TIGR00731">
    <property type="entry name" value="bL25_bact_ctc"/>
    <property type="match status" value="1"/>
</dbReference>
<accession>A0A2S7K2R8</accession>
<dbReference type="Proteomes" id="UP000239504">
    <property type="component" value="Unassembled WGS sequence"/>
</dbReference>
<comment type="function">
    <text evidence="5">This is one of the proteins that binds to the 5S RNA in the ribosome where it forms part of the central protuberance.</text>
</comment>
<comment type="caution">
    <text evidence="9">The sequence shown here is derived from an EMBL/GenBank/DDBJ whole genome shotgun (WGS) entry which is preliminary data.</text>
</comment>
<evidence type="ECO:0000259" key="8">
    <source>
        <dbReference type="Pfam" id="PF14693"/>
    </source>
</evidence>
<evidence type="ECO:0000313" key="10">
    <source>
        <dbReference type="Proteomes" id="UP000239504"/>
    </source>
</evidence>
<reference evidence="9 10" key="1">
    <citation type="submission" date="2017-12" db="EMBL/GenBank/DDBJ databases">
        <authorList>
            <person name="Hurst M.R.H."/>
        </authorList>
    </citation>
    <scope>NUCLEOTIDE SEQUENCE [LARGE SCALE GENOMIC DNA]</scope>
    <source>
        <strain evidence="9 10">SY-3-19</strain>
    </source>
</reference>
<feature type="region of interest" description="Disordered" evidence="6">
    <location>
        <begin position="188"/>
        <end position="220"/>
    </location>
</feature>
<dbReference type="OrthoDB" id="9806411at2"/>
<dbReference type="PANTHER" id="PTHR33284">
    <property type="entry name" value="RIBOSOMAL PROTEIN L25/GLN-TRNA SYNTHETASE, ANTI-CODON-BINDING DOMAIN-CONTAINING PROTEIN"/>
    <property type="match status" value="1"/>
</dbReference>
<evidence type="ECO:0000256" key="3">
    <source>
        <dbReference type="ARBA" id="ARBA00022980"/>
    </source>
</evidence>
<comment type="subunit">
    <text evidence="5">Part of the 50S ribosomal subunit; part of the 5S rRNA/L5/L18/L25 subcomplex. Contacts the 5S rRNA. Binds to the 5S rRNA independently of L5 and L18.</text>
</comment>
<evidence type="ECO:0000256" key="1">
    <source>
        <dbReference type="ARBA" id="ARBA00022730"/>
    </source>
</evidence>